<keyword evidence="4" id="KW-1133">Transmembrane helix</keyword>
<accession>A0A1H4IAZ0</accession>
<evidence type="ECO:0000256" key="4">
    <source>
        <dbReference type="ARBA" id="ARBA00022989"/>
    </source>
</evidence>
<evidence type="ECO:0000256" key="2">
    <source>
        <dbReference type="ARBA" id="ARBA00022448"/>
    </source>
</evidence>
<dbReference type="PANTHER" id="PTHR11101:SF80">
    <property type="entry name" value="PHOSPHATE TRANSPORTER"/>
    <property type="match status" value="1"/>
</dbReference>
<dbReference type="AlphaFoldDB" id="A0A1H4IAZ0"/>
<evidence type="ECO:0000256" key="3">
    <source>
        <dbReference type="ARBA" id="ARBA00022692"/>
    </source>
</evidence>
<dbReference type="Proteomes" id="UP000183561">
    <property type="component" value="Unassembled WGS sequence"/>
</dbReference>
<proteinExistence type="predicted"/>
<keyword evidence="7" id="KW-1185">Reference proteome</keyword>
<dbReference type="GO" id="GO:0035435">
    <property type="term" value="P:phosphate ion transmembrane transport"/>
    <property type="evidence" value="ECO:0007669"/>
    <property type="project" value="TreeGrafter"/>
</dbReference>
<keyword evidence="2" id="KW-0813">Transport</keyword>
<dbReference type="EMBL" id="FNSV01000002">
    <property type="protein sequence ID" value="SEB31100.1"/>
    <property type="molecule type" value="Genomic_DNA"/>
</dbReference>
<protein>
    <submittedName>
        <fullName evidence="6">Inorganic phosphate transporter, PiT family</fullName>
    </submittedName>
</protein>
<reference evidence="7" key="1">
    <citation type="submission" date="2016-10" db="EMBL/GenBank/DDBJ databases">
        <authorList>
            <person name="Varghese N."/>
            <person name="Submissions S."/>
        </authorList>
    </citation>
    <scope>NUCLEOTIDE SEQUENCE [LARGE SCALE GENOMIC DNA]</scope>
    <source>
        <strain evidence="7">DSM 44498</strain>
    </source>
</reference>
<gene>
    <name evidence="6" type="ORF">SAMN04490239_0287</name>
</gene>
<keyword evidence="5" id="KW-0472">Membrane</keyword>
<dbReference type="OrthoDB" id="9779554at2"/>
<evidence type="ECO:0000256" key="5">
    <source>
        <dbReference type="ARBA" id="ARBA00023136"/>
    </source>
</evidence>
<organism evidence="6 7">
    <name type="scientific">Rhodococcus koreensis</name>
    <dbReference type="NCBI Taxonomy" id="99653"/>
    <lineage>
        <taxon>Bacteria</taxon>
        <taxon>Bacillati</taxon>
        <taxon>Actinomycetota</taxon>
        <taxon>Actinomycetes</taxon>
        <taxon>Mycobacteriales</taxon>
        <taxon>Nocardiaceae</taxon>
        <taxon>Rhodococcus</taxon>
    </lineage>
</organism>
<dbReference type="GO" id="GO:0016020">
    <property type="term" value="C:membrane"/>
    <property type="evidence" value="ECO:0007669"/>
    <property type="project" value="UniProtKB-SubCell"/>
</dbReference>
<comment type="subcellular location">
    <subcellularLocation>
        <location evidence="1">Membrane</location>
        <topology evidence="1">Multi-pass membrane protein</topology>
    </subcellularLocation>
</comment>
<evidence type="ECO:0000313" key="7">
    <source>
        <dbReference type="Proteomes" id="UP000183561"/>
    </source>
</evidence>
<dbReference type="PANTHER" id="PTHR11101">
    <property type="entry name" value="PHOSPHATE TRANSPORTER"/>
    <property type="match status" value="1"/>
</dbReference>
<evidence type="ECO:0000256" key="1">
    <source>
        <dbReference type="ARBA" id="ARBA00004141"/>
    </source>
</evidence>
<dbReference type="RefSeq" id="WP_072946282.1">
    <property type="nucleotide sequence ID" value="NZ_CP070609.1"/>
</dbReference>
<keyword evidence="3" id="KW-0812">Transmembrane</keyword>
<sequence length="334" mass="33693">MEVAVLLAIATALAFDLTNGFHDSANSIAALVATRAARPEHALILAAAGNFVGPLIVGTAVADTVGGVVALPASATVTAVGAALTAAIAWNLVTWWFGLPSSSSHALVGGLVGASLIAAGPSGVHWGGFTDGRPSGVVGILVGLAISPLLGAVACALLATIAWRLMRRARRRALGPVRRAEWVTAATLALSHGGNDAQKSMGVITLLLIAGGHLTEFTVPLWVKLAAATSLTVGTAFGGWRIVRTVGRGVFRMTPLDGLVSQAGAAGVILGASLVGAPVSTTHVVAAGVVGTGAQHRARHVHWKVVTEMGVAWVVTLPMTALLGAMLFPVWGAI</sequence>
<dbReference type="Pfam" id="PF01384">
    <property type="entry name" value="PHO4"/>
    <property type="match status" value="2"/>
</dbReference>
<dbReference type="GO" id="GO:0005315">
    <property type="term" value="F:phosphate transmembrane transporter activity"/>
    <property type="evidence" value="ECO:0007669"/>
    <property type="project" value="InterPro"/>
</dbReference>
<dbReference type="InterPro" id="IPR001204">
    <property type="entry name" value="Phos_transporter"/>
</dbReference>
<evidence type="ECO:0000313" key="6">
    <source>
        <dbReference type="EMBL" id="SEB31100.1"/>
    </source>
</evidence>
<name>A0A1H4IAZ0_9NOCA</name>